<keyword evidence="3" id="KW-1185">Reference proteome</keyword>
<dbReference type="EMBL" id="SJPK01000003">
    <property type="protein sequence ID" value="TWT73313.1"/>
    <property type="molecule type" value="Genomic_DNA"/>
</dbReference>
<sequence>MRVLSLSLPALLVFVAAGCEGDLPVSDPNGPSVLVTYQSQPLADVQVCLHESASGPVLAQAVSAADGQATFREIPAPEPSEYSVSLQSLSDGGWILDPKYTNPAKSLVRLAPLGDGDPQTIELPRGAVRPLTRTR</sequence>
<evidence type="ECO:0000313" key="3">
    <source>
        <dbReference type="Proteomes" id="UP000318053"/>
    </source>
</evidence>
<accession>A0A5C5YEQ1</accession>
<proteinExistence type="predicted"/>
<evidence type="ECO:0000313" key="2">
    <source>
        <dbReference type="EMBL" id="TWT73313.1"/>
    </source>
</evidence>
<reference evidence="2 3" key="1">
    <citation type="submission" date="2019-02" db="EMBL/GenBank/DDBJ databases">
        <title>Deep-cultivation of Planctomycetes and their phenomic and genomic characterization uncovers novel biology.</title>
        <authorList>
            <person name="Wiegand S."/>
            <person name="Jogler M."/>
            <person name="Boedeker C."/>
            <person name="Pinto D."/>
            <person name="Vollmers J."/>
            <person name="Rivas-Marin E."/>
            <person name="Kohn T."/>
            <person name="Peeters S.H."/>
            <person name="Heuer A."/>
            <person name="Rast P."/>
            <person name="Oberbeckmann S."/>
            <person name="Bunk B."/>
            <person name="Jeske O."/>
            <person name="Meyerdierks A."/>
            <person name="Storesund J.E."/>
            <person name="Kallscheuer N."/>
            <person name="Luecker S."/>
            <person name="Lage O.M."/>
            <person name="Pohl T."/>
            <person name="Merkel B.J."/>
            <person name="Hornburger P."/>
            <person name="Mueller R.-W."/>
            <person name="Bruemmer F."/>
            <person name="Labrenz M."/>
            <person name="Spormann A.M."/>
            <person name="Op Den Camp H."/>
            <person name="Overmann J."/>
            <person name="Amann R."/>
            <person name="Jetten M.S.M."/>
            <person name="Mascher T."/>
            <person name="Medema M.H."/>
            <person name="Devos D.P."/>
            <person name="Kaster A.-K."/>
            <person name="Ovreas L."/>
            <person name="Rohde M."/>
            <person name="Galperin M.Y."/>
            <person name="Jogler C."/>
        </authorList>
    </citation>
    <scope>NUCLEOTIDE SEQUENCE [LARGE SCALE GENOMIC DNA]</scope>
    <source>
        <strain evidence="2 3">CA85</strain>
    </source>
</reference>
<comment type="caution">
    <text evidence="2">The sequence shown here is derived from an EMBL/GenBank/DDBJ whole genome shotgun (WGS) entry which is preliminary data.</text>
</comment>
<protein>
    <submittedName>
        <fullName evidence="2">Uncharacterized protein</fullName>
    </submittedName>
</protein>
<feature type="region of interest" description="Disordered" evidence="1">
    <location>
        <begin position="113"/>
        <end position="135"/>
    </location>
</feature>
<name>A0A5C5YEQ1_9BACT</name>
<evidence type="ECO:0000256" key="1">
    <source>
        <dbReference type="SAM" id="MobiDB-lite"/>
    </source>
</evidence>
<dbReference type="RefSeq" id="WP_146390847.1">
    <property type="nucleotide sequence ID" value="NZ_SJPK01000003.1"/>
</dbReference>
<organism evidence="2 3">
    <name type="scientific">Allorhodopirellula solitaria</name>
    <dbReference type="NCBI Taxonomy" id="2527987"/>
    <lineage>
        <taxon>Bacteria</taxon>
        <taxon>Pseudomonadati</taxon>
        <taxon>Planctomycetota</taxon>
        <taxon>Planctomycetia</taxon>
        <taxon>Pirellulales</taxon>
        <taxon>Pirellulaceae</taxon>
        <taxon>Allorhodopirellula</taxon>
    </lineage>
</organism>
<gene>
    <name evidence="2" type="ORF">CA85_17820</name>
</gene>
<dbReference type="AlphaFoldDB" id="A0A5C5YEQ1"/>
<dbReference type="PROSITE" id="PS51257">
    <property type="entry name" value="PROKAR_LIPOPROTEIN"/>
    <property type="match status" value="1"/>
</dbReference>
<dbReference type="OrthoDB" id="282267at2"/>
<dbReference type="Proteomes" id="UP000318053">
    <property type="component" value="Unassembled WGS sequence"/>
</dbReference>